<dbReference type="OrthoDB" id="4331988at2"/>
<dbReference type="AlphaFoldDB" id="A0A239P141"/>
<evidence type="ECO:0000313" key="3">
    <source>
        <dbReference type="Proteomes" id="UP000198280"/>
    </source>
</evidence>
<gene>
    <name evidence="2" type="ORF">SAMN05216252_1772</name>
</gene>
<dbReference type="Proteomes" id="UP000198280">
    <property type="component" value="Unassembled WGS sequence"/>
</dbReference>
<proteinExistence type="predicted"/>
<keyword evidence="1" id="KW-1133">Transmembrane helix</keyword>
<dbReference type="EMBL" id="FZOF01000077">
    <property type="protein sequence ID" value="SNT60816.1"/>
    <property type="molecule type" value="Genomic_DNA"/>
</dbReference>
<organism evidence="2 3">
    <name type="scientific">Actinacidiphila glaucinigra</name>
    <dbReference type="NCBI Taxonomy" id="235986"/>
    <lineage>
        <taxon>Bacteria</taxon>
        <taxon>Bacillati</taxon>
        <taxon>Actinomycetota</taxon>
        <taxon>Actinomycetes</taxon>
        <taxon>Kitasatosporales</taxon>
        <taxon>Streptomycetaceae</taxon>
        <taxon>Actinacidiphila</taxon>
    </lineage>
</organism>
<feature type="transmembrane region" description="Helical" evidence="1">
    <location>
        <begin position="12"/>
        <end position="35"/>
    </location>
</feature>
<name>A0A239P141_9ACTN</name>
<dbReference type="RefSeq" id="WP_089229513.1">
    <property type="nucleotide sequence ID" value="NZ_FZOF01000077.1"/>
</dbReference>
<reference evidence="2 3" key="1">
    <citation type="submission" date="2017-06" db="EMBL/GenBank/DDBJ databases">
        <authorList>
            <person name="Kim H.J."/>
            <person name="Triplett B.A."/>
        </authorList>
    </citation>
    <scope>NUCLEOTIDE SEQUENCE [LARGE SCALE GENOMIC DNA]</scope>
    <source>
        <strain evidence="2 3">CGMCC 4.1858</strain>
    </source>
</reference>
<protein>
    <submittedName>
        <fullName evidence="2">Uncharacterized protein</fullName>
    </submittedName>
</protein>
<evidence type="ECO:0000313" key="2">
    <source>
        <dbReference type="EMBL" id="SNT60816.1"/>
    </source>
</evidence>
<sequence>MLVNFRIDLPATFTAFLAVLVLGIVFVASSLYLTGAWPPEGGWPLLVVACLAMAGNAHGRRQL</sequence>
<accession>A0A239P141</accession>
<keyword evidence="1" id="KW-0472">Membrane</keyword>
<evidence type="ECO:0000256" key="1">
    <source>
        <dbReference type="SAM" id="Phobius"/>
    </source>
</evidence>
<keyword evidence="3" id="KW-1185">Reference proteome</keyword>
<keyword evidence="1" id="KW-0812">Transmembrane</keyword>